<comment type="similarity">
    <text evidence="4">Belongs to the TMEM218 family.</text>
</comment>
<proteinExistence type="inferred from homology"/>
<evidence type="ECO:0000256" key="10">
    <source>
        <dbReference type="SAM" id="Phobius"/>
    </source>
</evidence>
<evidence type="ECO:0000256" key="8">
    <source>
        <dbReference type="ARBA" id="ARBA00023136"/>
    </source>
</evidence>
<evidence type="ECO:0000313" key="12">
    <source>
        <dbReference type="Ensembl" id="ENSSFAP00005053438.1"/>
    </source>
</evidence>
<evidence type="ECO:0000313" key="13">
    <source>
        <dbReference type="Proteomes" id="UP000472267"/>
    </source>
</evidence>
<dbReference type="PANTHER" id="PTHR31622:SF1">
    <property type="entry name" value="TRANSMEMBRANE PROTEIN 218"/>
    <property type="match status" value="1"/>
</dbReference>
<dbReference type="InterPro" id="IPR057973">
    <property type="entry name" value="TMEM218_N"/>
</dbReference>
<dbReference type="FunCoup" id="A0A672JGT6">
    <property type="interactions" value="396"/>
</dbReference>
<sequence>MSNTVLDVGTGVFIIALVWIGALLFGMFLLKASGSAKLGIIPVFLLALCVTLLLVFFPRSEEAPPPYQETRIVDQLFITRYVLLAVTAAVLLGAFFLLLPFHLMDPVYAKPLRT</sequence>
<evidence type="ECO:0000256" key="3">
    <source>
        <dbReference type="ARBA" id="ARBA00004141"/>
    </source>
</evidence>
<keyword evidence="6 10" id="KW-0812">Transmembrane</keyword>
<dbReference type="AlphaFoldDB" id="A0A672JGT6"/>
<dbReference type="RefSeq" id="XP_029956892.1">
    <property type="nucleotide sequence ID" value="XM_030101032.1"/>
</dbReference>
<evidence type="ECO:0000256" key="1">
    <source>
        <dbReference type="ARBA" id="ARBA00003173"/>
    </source>
</evidence>
<evidence type="ECO:0000256" key="9">
    <source>
        <dbReference type="ARBA" id="ARBA00023273"/>
    </source>
</evidence>
<reference evidence="12" key="3">
    <citation type="submission" date="2025-09" db="UniProtKB">
        <authorList>
            <consortium name="Ensembl"/>
        </authorList>
    </citation>
    <scope>IDENTIFICATION</scope>
</reference>
<dbReference type="Proteomes" id="UP000472267">
    <property type="component" value="Chromosome 10"/>
</dbReference>
<feature type="transmembrane region" description="Helical" evidence="10">
    <location>
        <begin position="37"/>
        <end position="57"/>
    </location>
</feature>
<protein>
    <recommendedName>
        <fullName evidence="5">Transmembrane protein 218</fullName>
    </recommendedName>
</protein>
<evidence type="ECO:0000256" key="5">
    <source>
        <dbReference type="ARBA" id="ARBA00015054"/>
    </source>
</evidence>
<feature type="transmembrane region" description="Helical" evidence="10">
    <location>
        <begin position="77"/>
        <end position="103"/>
    </location>
</feature>
<name>A0A672JGT6_SALFA</name>
<dbReference type="CTD" id="219854"/>
<dbReference type="PANTHER" id="PTHR31622">
    <property type="entry name" value="TRANSMEMBRANE PROTEIN 218"/>
    <property type="match status" value="1"/>
</dbReference>
<comment type="subcellular location">
    <subcellularLocation>
        <location evidence="2">Cell projection</location>
        <location evidence="2">Cilium</location>
    </subcellularLocation>
    <subcellularLocation>
        <location evidence="3">Membrane</location>
        <topology evidence="3">Multi-pass membrane protein</topology>
    </subcellularLocation>
</comment>
<evidence type="ECO:0000259" key="11">
    <source>
        <dbReference type="Pfam" id="PF25810"/>
    </source>
</evidence>
<dbReference type="InterPro" id="IPR026771">
    <property type="entry name" value="Tmem218"/>
</dbReference>
<organism evidence="12 13">
    <name type="scientific">Salarias fasciatus</name>
    <name type="common">Jewelled blenny</name>
    <name type="synonym">Blennius fasciatus</name>
    <dbReference type="NCBI Taxonomy" id="181472"/>
    <lineage>
        <taxon>Eukaryota</taxon>
        <taxon>Metazoa</taxon>
        <taxon>Chordata</taxon>
        <taxon>Craniata</taxon>
        <taxon>Vertebrata</taxon>
        <taxon>Euteleostomi</taxon>
        <taxon>Actinopterygii</taxon>
        <taxon>Neopterygii</taxon>
        <taxon>Teleostei</taxon>
        <taxon>Neoteleostei</taxon>
        <taxon>Acanthomorphata</taxon>
        <taxon>Ovalentaria</taxon>
        <taxon>Blenniimorphae</taxon>
        <taxon>Blenniiformes</taxon>
        <taxon>Blennioidei</taxon>
        <taxon>Blenniidae</taxon>
        <taxon>Salariinae</taxon>
        <taxon>Salarias</taxon>
    </lineage>
</organism>
<feature type="domain" description="Transmembrane protein 218 N-terminal" evidence="11">
    <location>
        <begin position="1"/>
        <end position="59"/>
    </location>
</feature>
<dbReference type="InParanoid" id="A0A672JGT6"/>
<feature type="transmembrane region" description="Helical" evidence="10">
    <location>
        <begin position="12"/>
        <end position="30"/>
    </location>
</feature>
<evidence type="ECO:0000256" key="4">
    <source>
        <dbReference type="ARBA" id="ARBA00010775"/>
    </source>
</evidence>
<keyword evidence="8 10" id="KW-0472">Membrane</keyword>
<dbReference type="Ensembl" id="ENSSFAT00005055115.1">
    <property type="protein sequence ID" value="ENSSFAP00005053438.1"/>
    <property type="gene ID" value="ENSSFAG00005025535.1"/>
</dbReference>
<evidence type="ECO:0000256" key="2">
    <source>
        <dbReference type="ARBA" id="ARBA00004138"/>
    </source>
</evidence>
<dbReference type="GeneID" id="115395470"/>
<evidence type="ECO:0000256" key="6">
    <source>
        <dbReference type="ARBA" id="ARBA00022692"/>
    </source>
</evidence>
<reference evidence="12" key="2">
    <citation type="submission" date="2025-08" db="UniProtKB">
        <authorList>
            <consortium name="Ensembl"/>
        </authorList>
    </citation>
    <scope>IDENTIFICATION</scope>
</reference>
<dbReference type="GO" id="GO:0005929">
    <property type="term" value="C:cilium"/>
    <property type="evidence" value="ECO:0007669"/>
    <property type="project" value="UniProtKB-SubCell"/>
</dbReference>
<accession>A0A672JGT6</accession>
<comment type="function">
    <text evidence="1">May be involved in ciliary biogenesis or function.</text>
</comment>
<dbReference type="OrthoDB" id="5978182at2759"/>
<keyword evidence="13" id="KW-1185">Reference proteome</keyword>
<keyword evidence="7 10" id="KW-1133">Transmembrane helix</keyword>
<gene>
    <name evidence="12" type="primary">tmem218</name>
</gene>
<dbReference type="OMA" id="PATEMKI"/>
<reference evidence="12" key="1">
    <citation type="submission" date="2019-06" db="EMBL/GenBank/DDBJ databases">
        <authorList>
            <consortium name="Wellcome Sanger Institute Data Sharing"/>
        </authorList>
    </citation>
    <scope>NUCLEOTIDE SEQUENCE [LARGE SCALE GENOMIC DNA]</scope>
</reference>
<evidence type="ECO:0000256" key="7">
    <source>
        <dbReference type="ARBA" id="ARBA00022989"/>
    </source>
</evidence>
<dbReference type="Pfam" id="PF25810">
    <property type="entry name" value="TMEM218_N"/>
    <property type="match status" value="1"/>
</dbReference>
<dbReference type="GO" id="GO:0016020">
    <property type="term" value="C:membrane"/>
    <property type="evidence" value="ECO:0007669"/>
    <property type="project" value="UniProtKB-SubCell"/>
</dbReference>
<keyword evidence="9" id="KW-0966">Cell projection</keyword>